<organism evidence="2 3">
    <name type="scientific">Nocardia vulneris</name>
    <dbReference type="NCBI Taxonomy" id="1141657"/>
    <lineage>
        <taxon>Bacteria</taxon>
        <taxon>Bacillati</taxon>
        <taxon>Actinomycetota</taxon>
        <taxon>Actinomycetes</taxon>
        <taxon>Mycobacteriales</taxon>
        <taxon>Nocardiaceae</taxon>
        <taxon>Nocardia</taxon>
    </lineage>
</organism>
<reference evidence="2 3" key="1">
    <citation type="journal article" date="2014" name="Int. J. Syst. Evol. Microbiol.">
        <title>Nocardia vulneris sp. nov., isolated from wounds of human patients in North America.</title>
        <authorList>
            <person name="Lasker B.A."/>
            <person name="Bell M."/>
            <person name="Klenk H.P."/>
            <person name="Sproer C."/>
            <person name="Schumann C."/>
            <person name="Schumann P."/>
            <person name="Brown J.M."/>
        </authorList>
    </citation>
    <scope>NUCLEOTIDE SEQUENCE [LARGE SCALE GENOMIC DNA]</scope>
    <source>
        <strain evidence="2 3">W9851</strain>
    </source>
</reference>
<dbReference type="RefSeq" id="WP_052280880.1">
    <property type="nucleotide sequence ID" value="NZ_BDCI01000039.1"/>
</dbReference>
<dbReference type="Proteomes" id="UP000031364">
    <property type="component" value="Unassembled WGS sequence"/>
</dbReference>
<evidence type="ECO:0000256" key="1">
    <source>
        <dbReference type="SAM" id="Phobius"/>
    </source>
</evidence>
<dbReference type="PANTHER" id="PTHR42305:SF1">
    <property type="entry name" value="MEMBRANE PROTEIN RV1733C-RELATED"/>
    <property type="match status" value="1"/>
</dbReference>
<protein>
    <recommendedName>
        <fullName evidence="4">Transmembrane protein</fullName>
    </recommendedName>
</protein>
<proteinExistence type="predicted"/>
<keyword evidence="1" id="KW-1133">Transmembrane helix</keyword>
<keyword evidence="3" id="KW-1185">Reference proteome</keyword>
<accession>A0ABR4ZB03</accession>
<evidence type="ECO:0008006" key="4">
    <source>
        <dbReference type="Google" id="ProtNLM"/>
    </source>
</evidence>
<sequence length="169" mass="18238">MLRTSDRCEALVRIIAILAVLVAVPVAGALGTSAYTESAARIDLERTTKHSVSAVLTENPTKTAPYEYQARVQWMDAEHPGTAVVPVPRGRQSGDLVTIWLGADGSPTTEPPEAVAAVVTGIGVGVVVLVGTWLCGWCLVRGTGWVLDRHRNARWADEWRQLSRPISKD</sequence>
<feature type="transmembrane region" description="Helical" evidence="1">
    <location>
        <begin position="12"/>
        <end position="35"/>
    </location>
</feature>
<keyword evidence="1" id="KW-0812">Transmembrane</keyword>
<evidence type="ECO:0000313" key="3">
    <source>
        <dbReference type="Proteomes" id="UP000031364"/>
    </source>
</evidence>
<dbReference type="PANTHER" id="PTHR42305">
    <property type="entry name" value="MEMBRANE PROTEIN RV1733C-RELATED"/>
    <property type="match status" value="1"/>
</dbReference>
<comment type="caution">
    <text evidence="2">The sequence shown here is derived from an EMBL/GenBank/DDBJ whole genome shotgun (WGS) entry which is preliminary data.</text>
</comment>
<keyword evidence="1" id="KW-0472">Membrane</keyword>
<dbReference type="InterPro" id="IPR039708">
    <property type="entry name" value="MT1774/Rv1733c-like"/>
</dbReference>
<gene>
    <name evidence="2" type="ORF">FG87_24605</name>
</gene>
<feature type="transmembrane region" description="Helical" evidence="1">
    <location>
        <begin position="114"/>
        <end position="140"/>
    </location>
</feature>
<dbReference type="EMBL" id="JNFP01000031">
    <property type="protein sequence ID" value="KIA62469.1"/>
    <property type="molecule type" value="Genomic_DNA"/>
</dbReference>
<name>A0ABR4ZB03_9NOCA</name>
<evidence type="ECO:0000313" key="2">
    <source>
        <dbReference type="EMBL" id="KIA62469.1"/>
    </source>
</evidence>